<gene>
    <name evidence="1" type="ORF">GCM10009092_34500</name>
</gene>
<dbReference type="Gene3D" id="2.60.120.620">
    <property type="entry name" value="q2cbj1_9rhob like domain"/>
    <property type="match status" value="1"/>
</dbReference>
<accession>A0ABN0XLY6</accession>
<dbReference type="EMBL" id="BAAAEI010000021">
    <property type="protein sequence ID" value="GAA0367254.1"/>
    <property type="molecule type" value="Genomic_DNA"/>
</dbReference>
<proteinExistence type="predicted"/>
<dbReference type="PANTHER" id="PTHR31630:SF6">
    <property type="entry name" value="PHYTANOYL-COA DIOXYGENASE-RELATED"/>
    <property type="match status" value="1"/>
</dbReference>
<dbReference type="RefSeq" id="WP_102795776.1">
    <property type="nucleotide sequence ID" value="NZ_BAAAEI010000021.1"/>
</dbReference>
<dbReference type="InterPro" id="IPR008775">
    <property type="entry name" value="Phytyl_CoA_dOase-like"/>
</dbReference>
<organism evidence="1 2">
    <name type="scientific">Bowmanella denitrificans</name>
    <dbReference type="NCBI Taxonomy" id="366582"/>
    <lineage>
        <taxon>Bacteria</taxon>
        <taxon>Pseudomonadati</taxon>
        <taxon>Pseudomonadota</taxon>
        <taxon>Gammaproteobacteria</taxon>
        <taxon>Alteromonadales</taxon>
        <taxon>Alteromonadaceae</taxon>
        <taxon>Bowmanella</taxon>
    </lineage>
</organism>
<reference evidence="1 2" key="1">
    <citation type="journal article" date="2019" name="Int. J. Syst. Evol. Microbiol.">
        <title>The Global Catalogue of Microorganisms (GCM) 10K type strain sequencing project: providing services to taxonomists for standard genome sequencing and annotation.</title>
        <authorList>
            <consortium name="The Broad Institute Genomics Platform"/>
            <consortium name="The Broad Institute Genome Sequencing Center for Infectious Disease"/>
            <person name="Wu L."/>
            <person name="Ma J."/>
        </authorList>
    </citation>
    <scope>NUCLEOTIDE SEQUENCE [LARGE SCALE GENOMIC DNA]</scope>
    <source>
        <strain evidence="1 2">JCM 13378</strain>
    </source>
</reference>
<keyword evidence="2" id="KW-1185">Reference proteome</keyword>
<evidence type="ECO:0000313" key="2">
    <source>
        <dbReference type="Proteomes" id="UP001501757"/>
    </source>
</evidence>
<dbReference type="PANTHER" id="PTHR31630">
    <property type="entry name" value="PHYTANOYL-COA DIOXYGENASE-RELATED-RELATED"/>
    <property type="match status" value="1"/>
</dbReference>
<dbReference type="Proteomes" id="UP001501757">
    <property type="component" value="Unassembled WGS sequence"/>
</dbReference>
<name>A0ABN0XLY6_9ALTE</name>
<sequence>MSDKTNKDFVSLDGESYYVKNPLSKMEKALPLRTLSEEDFRHWQDYGYVIVKNAIAREKALTLFDTACDFQQLNKSDPATWYPPKQFKTELEEHLYIYGFVEMYQHQLQWDIRQSERVYNAFVDIWDTEALWVTLDRVNLNPPNIGNRSRARIPATDKGFDIHLHWDVNTKHQLLPQRVQGIIALNDSDDSTGGFQCCPALFKDYDNWLLSQPDDRDPVRPDIREAGYPIVQPRLEAGDMLIFNGWLAHGVKQNSSENGIRSVFYLSMMPALNDNARLTASRVDSWRNLSTPCWNKTLIGDQDRHESLRYGPAELTPLGEKLLGLMSWQEGEQ</sequence>
<dbReference type="Pfam" id="PF05721">
    <property type="entry name" value="PhyH"/>
    <property type="match status" value="1"/>
</dbReference>
<evidence type="ECO:0000313" key="1">
    <source>
        <dbReference type="EMBL" id="GAA0367254.1"/>
    </source>
</evidence>
<dbReference type="SUPFAM" id="SSF51197">
    <property type="entry name" value="Clavaminate synthase-like"/>
    <property type="match status" value="1"/>
</dbReference>
<comment type="caution">
    <text evidence="1">The sequence shown here is derived from an EMBL/GenBank/DDBJ whole genome shotgun (WGS) entry which is preliminary data.</text>
</comment>
<protein>
    <submittedName>
        <fullName evidence="1">DUF1479 family protein</fullName>
    </submittedName>
</protein>